<organism evidence="3">
    <name type="scientific">Hexamita inflata</name>
    <dbReference type="NCBI Taxonomy" id="28002"/>
    <lineage>
        <taxon>Eukaryota</taxon>
        <taxon>Metamonada</taxon>
        <taxon>Diplomonadida</taxon>
        <taxon>Hexamitidae</taxon>
        <taxon>Hexamitinae</taxon>
        <taxon>Hexamita</taxon>
    </lineage>
</organism>
<dbReference type="AlphaFoldDB" id="A0AA86NRH2"/>
<dbReference type="EMBL" id="CAXDID020000774">
    <property type="protein sequence ID" value="CAL6113737.1"/>
    <property type="molecule type" value="Genomic_DNA"/>
</dbReference>
<protein>
    <submittedName>
        <fullName evidence="4">Hypothetical_protein</fullName>
    </submittedName>
</protein>
<dbReference type="EMBL" id="CATOUU010000282">
    <property type="protein sequence ID" value="CAI9923511.1"/>
    <property type="molecule type" value="Genomic_DNA"/>
</dbReference>
<dbReference type="Proteomes" id="UP001642409">
    <property type="component" value="Unassembled WGS sequence"/>
</dbReference>
<name>A0AA86NRH2_9EUKA</name>
<evidence type="ECO:0000313" key="3">
    <source>
        <dbReference type="EMBL" id="CAI9923511.1"/>
    </source>
</evidence>
<accession>A0AA86NRH2</accession>
<sequence>MIDSARNCPFCLQNKKYVNIYLRGTNQVIYYRQLKIKIKLTTQNIAAVATVLKAKSQDIVLSLGANRQVCNYHQIFETYGGHRTCHSSTKIYNPSGGKKAGWRMVYPRLACFLLVASVIIFIR</sequence>
<dbReference type="EMBL" id="CAXDID020000774">
    <property type="protein sequence ID" value="CAL6113745.1"/>
    <property type="molecule type" value="Genomic_DNA"/>
</dbReference>
<evidence type="ECO:0000256" key="1">
    <source>
        <dbReference type="SAM" id="Phobius"/>
    </source>
</evidence>
<keyword evidence="1" id="KW-1133">Transmembrane helix</keyword>
<keyword evidence="1" id="KW-0812">Transmembrane</keyword>
<keyword evidence="6" id="KW-1185">Reference proteome</keyword>
<reference evidence="3" key="1">
    <citation type="submission" date="2023-06" db="EMBL/GenBank/DDBJ databases">
        <authorList>
            <person name="Kurt Z."/>
        </authorList>
    </citation>
    <scope>NUCLEOTIDE SEQUENCE</scope>
</reference>
<comment type="caution">
    <text evidence="3">The sequence shown here is derived from an EMBL/GenBank/DDBJ whole genome shotgun (WGS) entry which is preliminary data.</text>
</comment>
<evidence type="ECO:0000313" key="5">
    <source>
        <dbReference type="EMBL" id="CAL6113745.1"/>
    </source>
</evidence>
<evidence type="ECO:0000313" key="2">
    <source>
        <dbReference type="EMBL" id="CAI9923507.1"/>
    </source>
</evidence>
<feature type="transmembrane region" description="Helical" evidence="1">
    <location>
        <begin position="105"/>
        <end position="122"/>
    </location>
</feature>
<reference evidence="4 6" key="2">
    <citation type="submission" date="2024-07" db="EMBL/GenBank/DDBJ databases">
        <authorList>
            <person name="Akdeniz Z."/>
        </authorList>
    </citation>
    <scope>NUCLEOTIDE SEQUENCE [LARGE SCALE GENOMIC DNA]</scope>
</reference>
<evidence type="ECO:0000313" key="4">
    <source>
        <dbReference type="EMBL" id="CAL6113737.1"/>
    </source>
</evidence>
<evidence type="ECO:0000313" key="6">
    <source>
        <dbReference type="Proteomes" id="UP001642409"/>
    </source>
</evidence>
<dbReference type="EMBL" id="CATOUU010000282">
    <property type="protein sequence ID" value="CAI9923507.1"/>
    <property type="molecule type" value="Genomic_DNA"/>
</dbReference>
<keyword evidence="1" id="KW-0472">Membrane</keyword>
<proteinExistence type="predicted"/>
<gene>
    <name evidence="2" type="ORF">HINF_LOCUS11152</name>
    <name evidence="3" type="ORF">HINF_LOCUS11156</name>
    <name evidence="4" type="ORF">HINF_LOCUS77648</name>
    <name evidence="5" type="ORF">HINF_LOCUS77652</name>
</gene>